<dbReference type="SMART" id="SM00360">
    <property type="entry name" value="RRM"/>
    <property type="match status" value="1"/>
</dbReference>
<dbReference type="SUPFAM" id="SSF54928">
    <property type="entry name" value="RNA-binding domain, RBD"/>
    <property type="match status" value="1"/>
</dbReference>
<dbReference type="InterPro" id="IPR035979">
    <property type="entry name" value="RBD_domain_sf"/>
</dbReference>
<evidence type="ECO:0000259" key="2">
    <source>
        <dbReference type="PROSITE" id="PS50102"/>
    </source>
</evidence>
<dbReference type="Proteomes" id="UP000005237">
    <property type="component" value="Unassembled WGS sequence"/>
</dbReference>
<name>A0A8R1DXV5_CAEJA</name>
<feature type="domain" description="RRM" evidence="2">
    <location>
        <begin position="13"/>
        <end position="93"/>
    </location>
</feature>
<evidence type="ECO:0000256" key="1">
    <source>
        <dbReference type="PROSITE-ProRule" id="PRU00176"/>
    </source>
</evidence>
<dbReference type="PROSITE" id="PS50102">
    <property type="entry name" value="RRM"/>
    <property type="match status" value="1"/>
</dbReference>
<dbReference type="Gene3D" id="3.30.70.330">
    <property type="match status" value="1"/>
</dbReference>
<sequence>MASSSTAFYLKNSGFHVRNVPKEWNDWNLFHVFEQFGRVGYCRVAVQSQQDNAVQLGFVNMLSVCDADEVRKALSDGSLIGEGYSLKVLDQKTHSHQFNAPAALSPISKLLGTAPAKKQPVLLSSSWLPLNKDIEVEVVDYLPSSSVSDDLFALTLLRINDSGIQEKYQQMFDKMNSYAQLVPFDTELEIGYDGLYREASKSVHRVRRISVNKMYLVDVGKIINYDKKNIFQLPKVFQSVPTRVSLCGIDGLKWYAAAIPSFDKIRDVVQQWGQLENTTLHTTTVGFSGSINMINLYCGDSVLAERLHRKGACEYTPRDQQPRYAYSRDLLLQHNNHRTVNLSIPRNFADFFADFIVGPPKWSNALR</sequence>
<dbReference type="EnsemblMetazoa" id="CJA13693.1">
    <property type="protein sequence ID" value="CJA13693.1"/>
    <property type="gene ID" value="WBGene00132897"/>
</dbReference>
<dbReference type="AlphaFoldDB" id="A0A8R1DXV5"/>
<dbReference type="InterPro" id="IPR012677">
    <property type="entry name" value="Nucleotide-bd_a/b_plait_sf"/>
</dbReference>
<organism evidence="3 4">
    <name type="scientific">Caenorhabditis japonica</name>
    <dbReference type="NCBI Taxonomy" id="281687"/>
    <lineage>
        <taxon>Eukaryota</taxon>
        <taxon>Metazoa</taxon>
        <taxon>Ecdysozoa</taxon>
        <taxon>Nematoda</taxon>
        <taxon>Chromadorea</taxon>
        <taxon>Rhabditida</taxon>
        <taxon>Rhabditina</taxon>
        <taxon>Rhabditomorpha</taxon>
        <taxon>Rhabditoidea</taxon>
        <taxon>Rhabditidae</taxon>
        <taxon>Peloderinae</taxon>
        <taxon>Caenorhabditis</taxon>
    </lineage>
</organism>
<dbReference type="CDD" id="cd00590">
    <property type="entry name" value="RRM_SF"/>
    <property type="match status" value="1"/>
</dbReference>
<evidence type="ECO:0000313" key="3">
    <source>
        <dbReference type="EnsemblMetazoa" id="CJA13693.1"/>
    </source>
</evidence>
<keyword evidence="1" id="KW-0694">RNA-binding</keyword>
<evidence type="ECO:0000313" key="4">
    <source>
        <dbReference type="Proteomes" id="UP000005237"/>
    </source>
</evidence>
<dbReference type="GO" id="GO:0003723">
    <property type="term" value="F:RNA binding"/>
    <property type="evidence" value="ECO:0007669"/>
    <property type="project" value="UniProtKB-UniRule"/>
</dbReference>
<reference evidence="3" key="2">
    <citation type="submission" date="2022-06" db="UniProtKB">
        <authorList>
            <consortium name="EnsemblMetazoa"/>
        </authorList>
    </citation>
    <scope>IDENTIFICATION</scope>
    <source>
        <strain evidence="3">DF5081</strain>
    </source>
</reference>
<dbReference type="Pfam" id="PF00076">
    <property type="entry name" value="RRM_1"/>
    <property type="match status" value="1"/>
</dbReference>
<protein>
    <submittedName>
        <fullName evidence="3">RRM domain-containing protein</fullName>
    </submittedName>
</protein>
<proteinExistence type="predicted"/>
<keyword evidence="4" id="KW-1185">Reference proteome</keyword>
<dbReference type="InterPro" id="IPR000504">
    <property type="entry name" value="RRM_dom"/>
</dbReference>
<reference evidence="4" key="1">
    <citation type="submission" date="2010-08" db="EMBL/GenBank/DDBJ databases">
        <authorList>
            <consortium name="Caenorhabditis japonica Sequencing Consortium"/>
            <person name="Wilson R.K."/>
        </authorList>
    </citation>
    <scope>NUCLEOTIDE SEQUENCE [LARGE SCALE GENOMIC DNA]</scope>
    <source>
        <strain evidence="4">DF5081</strain>
    </source>
</reference>
<accession>A0A8R1DXV5</accession>